<protein>
    <submittedName>
        <fullName evidence="2">Uncharacterized protein</fullName>
    </submittedName>
</protein>
<evidence type="ECO:0000256" key="1">
    <source>
        <dbReference type="SAM" id="MobiDB-lite"/>
    </source>
</evidence>
<keyword evidence="3" id="KW-1185">Reference proteome</keyword>
<dbReference type="GeneID" id="126882421"/>
<dbReference type="EnsemblMetazoa" id="XM_050647372.1">
    <property type="protein sequence ID" value="XP_050503329.1"/>
    <property type="gene ID" value="LOC126882421"/>
</dbReference>
<evidence type="ECO:0000313" key="2">
    <source>
        <dbReference type="EnsemblMetazoa" id="XP_050503329.1"/>
    </source>
</evidence>
<dbReference type="PROSITE" id="PS51257">
    <property type="entry name" value="PROKAR_LIPOPROTEIN"/>
    <property type="match status" value="1"/>
</dbReference>
<feature type="region of interest" description="Disordered" evidence="1">
    <location>
        <begin position="299"/>
        <end position="320"/>
    </location>
</feature>
<organism evidence="2 3">
    <name type="scientific">Diabrotica virgifera virgifera</name>
    <name type="common">western corn rootworm</name>
    <dbReference type="NCBI Taxonomy" id="50390"/>
    <lineage>
        <taxon>Eukaryota</taxon>
        <taxon>Metazoa</taxon>
        <taxon>Ecdysozoa</taxon>
        <taxon>Arthropoda</taxon>
        <taxon>Hexapoda</taxon>
        <taxon>Insecta</taxon>
        <taxon>Pterygota</taxon>
        <taxon>Neoptera</taxon>
        <taxon>Endopterygota</taxon>
        <taxon>Coleoptera</taxon>
        <taxon>Polyphaga</taxon>
        <taxon>Cucujiformia</taxon>
        <taxon>Chrysomeloidea</taxon>
        <taxon>Chrysomelidae</taxon>
        <taxon>Galerucinae</taxon>
        <taxon>Diabroticina</taxon>
        <taxon>Diabroticites</taxon>
        <taxon>Diabrotica</taxon>
    </lineage>
</organism>
<reference evidence="2" key="1">
    <citation type="submission" date="2025-05" db="UniProtKB">
        <authorList>
            <consortium name="EnsemblMetazoa"/>
        </authorList>
    </citation>
    <scope>IDENTIFICATION</scope>
</reference>
<feature type="compositionally biased region" description="Polar residues" evidence="1">
    <location>
        <begin position="115"/>
        <end position="130"/>
    </location>
</feature>
<accession>A0ABM5JZG5</accession>
<proteinExistence type="predicted"/>
<sequence>MFCSQNRCRKIFLTFLTVTLFYSCPYVIMDPSIIIVDLKSSSSIFEQVDEQKDTTIDHETKDCIETSKKTTETPKQLQHEAEILYQCHLCNYSTRYSNLLGLHKGVTHPGKGRVNPQSCRQTSETGSQENISEENIVKGKNQKKKKIKDRKPFSDDEKILLLQLVSKLQLNKYDESVYTIKKTVTNKWTEVSKIFIEKCYDRRSEELGIYFLKMKYAAKSKFESYYVQKCAVRPTKEDYILANLFPKFYESLGFDMSQLMTDAKTYSKEIQEYLVPVEDQERPTILEDIASLNQLNDVEAQPKKRPHSEEAEGPANKITKEVHEDEGAWLKRMLDITRGRNNCEAATSKSLINENNSSTDAINALKAKLLVAENETREKDYQLKRKNLEISYLKELHAKEIEIEKVKLLLHAQNVANKN</sequence>
<evidence type="ECO:0000313" key="3">
    <source>
        <dbReference type="Proteomes" id="UP001652700"/>
    </source>
</evidence>
<name>A0ABM5JZG5_DIAVI</name>
<dbReference type="RefSeq" id="XP_050503329.1">
    <property type="nucleotide sequence ID" value="XM_050647372.1"/>
</dbReference>
<feature type="region of interest" description="Disordered" evidence="1">
    <location>
        <begin position="111"/>
        <end position="143"/>
    </location>
</feature>
<dbReference type="Proteomes" id="UP001652700">
    <property type="component" value="Unplaced"/>
</dbReference>